<dbReference type="GO" id="GO:0006310">
    <property type="term" value="P:DNA recombination"/>
    <property type="evidence" value="ECO:0007669"/>
    <property type="project" value="UniProtKB-KW"/>
</dbReference>
<accession>A0A1K0HBE5</accession>
<keyword evidence="2" id="KW-0732">Signal</keyword>
<dbReference type="InterPro" id="IPR052925">
    <property type="entry name" value="Phage_Integrase-like_Recomb"/>
</dbReference>
<dbReference type="GO" id="GO:0015074">
    <property type="term" value="P:DNA integration"/>
    <property type="evidence" value="ECO:0007669"/>
    <property type="project" value="InterPro"/>
</dbReference>
<evidence type="ECO:0000313" key="3">
    <source>
        <dbReference type="EMBL" id="SAM84137.1"/>
    </source>
</evidence>
<dbReference type="InterPro" id="IPR011010">
    <property type="entry name" value="DNA_brk_join_enz"/>
</dbReference>
<feature type="chain" id="PRO_5009664708" description="Tyr recombinase domain-containing protein" evidence="2">
    <location>
        <begin position="30"/>
        <end position="205"/>
    </location>
</feature>
<dbReference type="EMBL" id="LT558129">
    <property type="protein sequence ID" value="SAM84137.1"/>
    <property type="molecule type" value="Genomic_DNA"/>
</dbReference>
<dbReference type="AlphaFoldDB" id="A0A1K0HBE5"/>
<dbReference type="GO" id="GO:0003677">
    <property type="term" value="F:DNA binding"/>
    <property type="evidence" value="ECO:0007669"/>
    <property type="project" value="InterPro"/>
</dbReference>
<evidence type="ECO:0008006" key="5">
    <source>
        <dbReference type="Google" id="ProtNLM"/>
    </source>
</evidence>
<name>A0A1K0HBE5_9BASI</name>
<gene>
    <name evidence="3" type="ORF">UBRO_20318</name>
</gene>
<dbReference type="Proteomes" id="UP000179920">
    <property type="component" value="Chromosome XIII"/>
</dbReference>
<evidence type="ECO:0000256" key="1">
    <source>
        <dbReference type="ARBA" id="ARBA00023172"/>
    </source>
</evidence>
<feature type="signal peptide" evidence="2">
    <location>
        <begin position="1"/>
        <end position="29"/>
    </location>
</feature>
<reference evidence="4" key="1">
    <citation type="submission" date="2016-04" db="EMBL/GenBank/DDBJ databases">
        <authorList>
            <person name="Guldener U."/>
            <person name="Guldener U."/>
        </authorList>
    </citation>
    <scope>NUCLEOTIDE SEQUENCE [LARGE SCALE GENOMIC DNA]</scope>
    <source>
        <strain evidence="4">UB2112</strain>
    </source>
</reference>
<organism evidence="3 4">
    <name type="scientific">Ustilago bromivora</name>
    <dbReference type="NCBI Taxonomy" id="307758"/>
    <lineage>
        <taxon>Eukaryota</taxon>
        <taxon>Fungi</taxon>
        <taxon>Dikarya</taxon>
        <taxon>Basidiomycota</taxon>
        <taxon>Ustilaginomycotina</taxon>
        <taxon>Ustilaginomycetes</taxon>
        <taxon>Ustilaginales</taxon>
        <taxon>Ustilaginaceae</taxon>
        <taxon>Ustilago</taxon>
    </lineage>
</organism>
<dbReference type="InterPro" id="IPR013762">
    <property type="entry name" value="Integrase-like_cat_sf"/>
</dbReference>
<dbReference type="SUPFAM" id="SSF56349">
    <property type="entry name" value="DNA breaking-rejoining enzymes"/>
    <property type="match status" value="1"/>
</dbReference>
<evidence type="ECO:0000313" key="4">
    <source>
        <dbReference type="Proteomes" id="UP000179920"/>
    </source>
</evidence>
<dbReference type="PANTHER" id="PTHR34605">
    <property type="entry name" value="PHAGE_INTEGRASE DOMAIN-CONTAINING PROTEIN"/>
    <property type="match status" value="1"/>
</dbReference>
<evidence type="ECO:0000256" key="2">
    <source>
        <dbReference type="SAM" id="SignalP"/>
    </source>
</evidence>
<dbReference type="PANTHER" id="PTHR34605:SF3">
    <property type="entry name" value="P CELL-TYPE AGGLUTINATION PROTEIN MAP4-LIKE-RELATED"/>
    <property type="match status" value="1"/>
</dbReference>
<dbReference type="OrthoDB" id="2896586at2759"/>
<protein>
    <recommendedName>
        <fullName evidence="5">Tyr recombinase domain-containing protein</fullName>
    </recommendedName>
</protein>
<dbReference type="Gene3D" id="1.10.443.10">
    <property type="entry name" value="Intergrase catalytic core"/>
    <property type="match status" value="1"/>
</dbReference>
<keyword evidence="1" id="KW-0233">DNA recombination</keyword>
<proteinExistence type="predicted"/>
<sequence length="205" mass="21986">MPSVCHSRHNCHMFHAALCLAFDCLLCSGEFTLEMASSPPLLTVGSVTFAEDGSYVTVFLPSSKMDPFGTGVTLTVPAVPLTTCVVKALKAICQNCSAPKPLFALEDGMPFDCNSFITTIHCCLQVCGIPPKGYSGHSFQHGTTTWAAANGFDSTMIQGLSHWRSNCFQCYVDMSAAECAATSASALYANTDQPLDLSWPAWCNF</sequence>